<organism evidence="1 2">
    <name type="scientific">Salimicrobium halophilum</name>
    <dbReference type="NCBI Taxonomy" id="86666"/>
    <lineage>
        <taxon>Bacteria</taxon>
        <taxon>Bacillati</taxon>
        <taxon>Bacillota</taxon>
        <taxon>Bacilli</taxon>
        <taxon>Bacillales</taxon>
        <taxon>Bacillaceae</taxon>
        <taxon>Salimicrobium</taxon>
    </lineage>
</organism>
<accession>A0A1G8WDZ8</accession>
<protein>
    <recommendedName>
        <fullName evidence="3">P22 coat protein-gene protein 5</fullName>
    </recommendedName>
</protein>
<sequence>MTVQNFIPAIWSARLLDKLRKNLVFGTIVNTDYEGEIRNQGDTVKVNQIGSVTIGDYDKSTGTGDPEELDSTQQNLVIDQAKYFNFKVEDVDAAQANTSLMEAGMEEANYGLTDVMDQFIAGFYTDVDADNTIGSDASPISVTKDDAYDYLVDLGVKLSEANVPKGQRWCVIPEFYLGLINKDPRFTKEPDTLANGYSGTINGMRIYTSNNAIQITGDGSTTFDNYKVMAGHRMAISFAMQISSIEAYRPEKSFSDAVKGLQVYGAKVLRPSALAVLSVSKG</sequence>
<keyword evidence="2" id="KW-1185">Reference proteome</keyword>
<dbReference type="STRING" id="86666.SAMN04490247_3136"/>
<gene>
    <name evidence="1" type="ORF">SAMN04490247_3136</name>
</gene>
<reference evidence="2" key="1">
    <citation type="submission" date="2016-10" db="EMBL/GenBank/DDBJ databases">
        <authorList>
            <person name="Varghese N."/>
            <person name="Submissions S."/>
        </authorList>
    </citation>
    <scope>NUCLEOTIDE SEQUENCE [LARGE SCALE GENOMIC DNA]</scope>
    <source>
        <strain evidence="2">DSM 4771</strain>
    </source>
</reference>
<proteinExistence type="predicted"/>
<dbReference type="Proteomes" id="UP000199225">
    <property type="component" value="Unassembled WGS sequence"/>
</dbReference>
<evidence type="ECO:0008006" key="3">
    <source>
        <dbReference type="Google" id="ProtNLM"/>
    </source>
</evidence>
<dbReference type="OrthoDB" id="1624479at2"/>
<name>A0A1G8WDZ8_9BACI</name>
<evidence type="ECO:0000313" key="2">
    <source>
        <dbReference type="Proteomes" id="UP000199225"/>
    </source>
</evidence>
<evidence type="ECO:0000313" key="1">
    <source>
        <dbReference type="EMBL" id="SDJ76347.1"/>
    </source>
</evidence>
<dbReference type="EMBL" id="FNEV01000015">
    <property type="protein sequence ID" value="SDJ76347.1"/>
    <property type="molecule type" value="Genomic_DNA"/>
</dbReference>
<dbReference type="AlphaFoldDB" id="A0A1G8WDZ8"/>
<dbReference type="RefSeq" id="WP_093194787.1">
    <property type="nucleotide sequence ID" value="NZ_FNEV01000015.1"/>
</dbReference>